<dbReference type="Proteomes" id="UP000033354">
    <property type="component" value="Unassembled WGS sequence"/>
</dbReference>
<proteinExistence type="predicted"/>
<dbReference type="GeneID" id="63143123"/>
<organism evidence="1 2">
    <name type="scientific">Enterobacter chengduensis</name>
    <dbReference type="NCBI Taxonomy" id="2494701"/>
    <lineage>
        <taxon>Bacteria</taxon>
        <taxon>Pseudomonadati</taxon>
        <taxon>Pseudomonadota</taxon>
        <taxon>Gammaproteobacteria</taxon>
        <taxon>Enterobacterales</taxon>
        <taxon>Enterobacteriaceae</taxon>
        <taxon>Enterobacter</taxon>
        <taxon>Enterobacter cloacae complex</taxon>
    </lineage>
</organism>
<name>A0AAW3HFJ4_9ENTR</name>
<keyword evidence="2" id="KW-1185">Reference proteome</keyword>
<dbReference type="EMBL" id="JZKT01000024">
    <property type="protein sequence ID" value="KJX35002.1"/>
    <property type="molecule type" value="Genomic_DNA"/>
</dbReference>
<sequence>MRNNISEILNDLKSKMTNWNYPIEEPITGQYIESMTKRKSTAGLSPMLEKLGDEVYLLFVNQPDYVTFLETMDGFEFDGLILFSLSIPEPLVRNLFVMNDFYRNNDDYINPDLSERIVIGNDSISIFTYDSIKNLFEIRDNVGTENVFSSFSYFTDFLSEILATVA</sequence>
<evidence type="ECO:0000313" key="1">
    <source>
        <dbReference type="EMBL" id="KJX35002.1"/>
    </source>
</evidence>
<dbReference type="SUPFAM" id="SSF160631">
    <property type="entry name" value="SMI1/KNR4-like"/>
    <property type="match status" value="1"/>
</dbReference>
<dbReference type="AlphaFoldDB" id="A0AAW3HFJ4"/>
<evidence type="ECO:0008006" key="3">
    <source>
        <dbReference type="Google" id="ProtNLM"/>
    </source>
</evidence>
<protein>
    <recommendedName>
        <fullName evidence="3">SMI1/KNR4 family protein</fullName>
    </recommendedName>
</protein>
<gene>
    <name evidence="1" type="ORF">SG71_16275</name>
</gene>
<accession>A0AAW3HFJ4</accession>
<dbReference type="RefSeq" id="WP_045890542.1">
    <property type="nucleotide sequence ID" value="NZ_CP043318.1"/>
</dbReference>
<comment type="caution">
    <text evidence="1">The sequence shown here is derived from an EMBL/GenBank/DDBJ whole genome shotgun (WGS) entry which is preliminary data.</text>
</comment>
<dbReference type="NCBIfam" id="NF038335">
    <property type="entry name" value="YPO0640_fam"/>
    <property type="match status" value="1"/>
</dbReference>
<dbReference type="InterPro" id="IPR037883">
    <property type="entry name" value="Knr4/Smi1-like_sf"/>
</dbReference>
<evidence type="ECO:0000313" key="2">
    <source>
        <dbReference type="Proteomes" id="UP000033354"/>
    </source>
</evidence>
<reference evidence="1 2" key="1">
    <citation type="submission" date="2015-02" db="EMBL/GenBank/DDBJ databases">
        <authorList>
            <person name="Adams M."/>
            <person name="Sutton G."/>
            <person name="Nelson K."/>
            <person name="Bonomo R."/>
            <person name="McCorrison J."/>
            <person name="Sanka R."/>
            <person name="Brinkac L."/>
            <person name="Nierman W."/>
        </authorList>
    </citation>
    <scope>NUCLEOTIDE SEQUENCE [LARGE SCALE GENOMIC DNA]</scope>
    <source>
        <strain evidence="1 2">CIDEIMsCOL9</strain>
    </source>
</reference>